<dbReference type="GO" id="GO:0016020">
    <property type="term" value="C:membrane"/>
    <property type="evidence" value="ECO:0007669"/>
    <property type="project" value="UniProtKB-SubCell"/>
</dbReference>
<dbReference type="OrthoDB" id="9805563at2"/>
<feature type="transmembrane region" description="Helical" evidence="7">
    <location>
        <begin position="65"/>
        <end position="87"/>
    </location>
</feature>
<organism evidence="8 9">
    <name type="scientific">Desulfotalea psychrophila (strain LSv54 / DSM 12343)</name>
    <dbReference type="NCBI Taxonomy" id="177439"/>
    <lineage>
        <taxon>Bacteria</taxon>
        <taxon>Pseudomonadati</taxon>
        <taxon>Thermodesulfobacteriota</taxon>
        <taxon>Desulfobulbia</taxon>
        <taxon>Desulfobulbales</taxon>
        <taxon>Desulfocapsaceae</taxon>
        <taxon>Desulfotalea</taxon>
    </lineage>
</organism>
<keyword evidence="6 7" id="KW-0472">Membrane</keyword>
<dbReference type="AlphaFoldDB" id="Q6ANV7"/>
<accession>Q6ANV7</accession>
<proteinExistence type="predicted"/>
<reference evidence="9" key="1">
    <citation type="journal article" date="2004" name="Environ. Microbiol.">
        <title>The genome of Desulfotalea psychrophila, a sulfate-reducing bacterium from permanently cold Arctic sediments.</title>
        <authorList>
            <person name="Rabus R."/>
            <person name="Ruepp A."/>
            <person name="Frickey T."/>
            <person name="Rattei T."/>
            <person name="Fartmann B."/>
            <person name="Stark M."/>
            <person name="Bauer M."/>
            <person name="Zibat A."/>
            <person name="Lombardot T."/>
            <person name="Becker I."/>
            <person name="Amann J."/>
            <person name="Gellner K."/>
            <person name="Teeling H."/>
            <person name="Leuschner W.D."/>
            <person name="Gloeckner F.-O."/>
            <person name="Lupas A.N."/>
            <person name="Amann R."/>
            <person name="Klenk H.-P."/>
        </authorList>
    </citation>
    <scope>NUCLEOTIDE SEQUENCE [LARGE SCALE GENOMIC DNA]</scope>
    <source>
        <strain evidence="9">DSM 12343 / LSv54</strain>
    </source>
</reference>
<evidence type="ECO:0000256" key="2">
    <source>
        <dbReference type="ARBA" id="ARBA00022448"/>
    </source>
</evidence>
<keyword evidence="5 7" id="KW-1133">Transmembrane helix</keyword>
<dbReference type="PANTHER" id="PTHR36838">
    <property type="entry name" value="AUXIN EFFLUX CARRIER FAMILY PROTEIN"/>
    <property type="match status" value="1"/>
</dbReference>
<evidence type="ECO:0000256" key="4">
    <source>
        <dbReference type="ARBA" id="ARBA00022692"/>
    </source>
</evidence>
<sequence>MIDIFNAIIPVFVVLLTGFLAGKGNFLGQEAARVINRFVYYIALPCLLFVTTSQAEASDILNGDFILVFLLGSLATIIVSMAGLFFFKKEGLEEYILFLMASTVGNTTYMGIPVLVGLFGARGGVAAVIGTITVNLTLTALGICALSICASNRHDGRDGGSKIKPLIRAFCTPFIIACIIGIGCSLLTIRIPAAISRSAELLGSPTAAAALFAVGLSLARLKPVKKTMLEAGWLSLCKLVFSPLLVLAFCPLFPELDPIWKSCAVLLAAMPLASNVCLISANSNRYIEESSAILFISTLLSALSLTFFTHLLMS</sequence>
<keyword evidence="4 7" id="KW-0812">Transmembrane</keyword>
<dbReference type="STRING" id="177439.DP1238"/>
<dbReference type="HOGENOM" id="CLU_056175_2_1_7"/>
<feature type="transmembrane region" description="Helical" evidence="7">
    <location>
        <begin position="201"/>
        <end position="219"/>
    </location>
</feature>
<feature type="transmembrane region" description="Helical" evidence="7">
    <location>
        <begin position="125"/>
        <end position="148"/>
    </location>
</feature>
<dbReference type="eggNOG" id="COG0679">
    <property type="taxonomic scope" value="Bacteria"/>
</dbReference>
<dbReference type="KEGG" id="dps:DP1238"/>
<name>Q6ANV7_DESPS</name>
<dbReference type="PANTHER" id="PTHR36838:SF3">
    <property type="entry name" value="TRANSPORTER AUXIN EFFLUX CARRIER EC FAMILY"/>
    <property type="match status" value="1"/>
</dbReference>
<protein>
    <submittedName>
        <fullName evidence="8">Conserved hypothetical membrane protein</fullName>
    </submittedName>
</protein>
<evidence type="ECO:0000313" key="9">
    <source>
        <dbReference type="Proteomes" id="UP000000602"/>
    </source>
</evidence>
<evidence type="ECO:0000256" key="3">
    <source>
        <dbReference type="ARBA" id="ARBA00022475"/>
    </source>
</evidence>
<evidence type="ECO:0000256" key="7">
    <source>
        <dbReference type="SAM" id="Phobius"/>
    </source>
</evidence>
<comment type="subcellular location">
    <subcellularLocation>
        <location evidence="1">Membrane</location>
        <topology evidence="1">Multi-pass membrane protein</topology>
    </subcellularLocation>
</comment>
<feature type="transmembrane region" description="Helical" evidence="7">
    <location>
        <begin position="259"/>
        <end position="281"/>
    </location>
</feature>
<feature type="transmembrane region" description="Helical" evidence="7">
    <location>
        <begin position="231"/>
        <end position="253"/>
    </location>
</feature>
<dbReference type="GO" id="GO:0055085">
    <property type="term" value="P:transmembrane transport"/>
    <property type="evidence" value="ECO:0007669"/>
    <property type="project" value="InterPro"/>
</dbReference>
<dbReference type="EMBL" id="CR522870">
    <property type="protein sequence ID" value="CAG35967.1"/>
    <property type="molecule type" value="Genomic_DNA"/>
</dbReference>
<evidence type="ECO:0000256" key="1">
    <source>
        <dbReference type="ARBA" id="ARBA00004141"/>
    </source>
</evidence>
<dbReference type="Pfam" id="PF03547">
    <property type="entry name" value="Mem_trans"/>
    <property type="match status" value="2"/>
</dbReference>
<dbReference type="RefSeq" id="WP_011188479.1">
    <property type="nucleotide sequence ID" value="NC_006138.1"/>
</dbReference>
<gene>
    <name evidence="8" type="ordered locus">DP1238</name>
</gene>
<evidence type="ECO:0000256" key="6">
    <source>
        <dbReference type="ARBA" id="ARBA00023136"/>
    </source>
</evidence>
<dbReference type="InterPro" id="IPR004776">
    <property type="entry name" value="Mem_transp_PIN-like"/>
</dbReference>
<feature type="transmembrane region" description="Helical" evidence="7">
    <location>
        <begin position="293"/>
        <end position="313"/>
    </location>
</feature>
<evidence type="ECO:0000313" key="8">
    <source>
        <dbReference type="EMBL" id="CAG35967.1"/>
    </source>
</evidence>
<keyword evidence="3" id="KW-1003">Cell membrane</keyword>
<feature type="transmembrane region" description="Helical" evidence="7">
    <location>
        <begin position="96"/>
        <end position="119"/>
    </location>
</feature>
<feature type="transmembrane region" description="Helical" evidence="7">
    <location>
        <begin position="169"/>
        <end position="189"/>
    </location>
</feature>
<evidence type="ECO:0000256" key="5">
    <source>
        <dbReference type="ARBA" id="ARBA00022989"/>
    </source>
</evidence>
<feature type="transmembrane region" description="Helical" evidence="7">
    <location>
        <begin position="34"/>
        <end position="53"/>
    </location>
</feature>
<keyword evidence="9" id="KW-1185">Reference proteome</keyword>
<dbReference type="Proteomes" id="UP000000602">
    <property type="component" value="Chromosome"/>
</dbReference>
<keyword evidence="2" id="KW-0813">Transport</keyword>
<feature type="transmembrane region" description="Helical" evidence="7">
    <location>
        <begin position="6"/>
        <end position="22"/>
    </location>
</feature>